<dbReference type="EMBL" id="CAJNOJ010000018">
    <property type="protein sequence ID" value="CAF0832384.1"/>
    <property type="molecule type" value="Genomic_DNA"/>
</dbReference>
<organism evidence="2 3">
    <name type="scientific">Adineta ricciae</name>
    <name type="common">Rotifer</name>
    <dbReference type="NCBI Taxonomy" id="249248"/>
    <lineage>
        <taxon>Eukaryota</taxon>
        <taxon>Metazoa</taxon>
        <taxon>Spiralia</taxon>
        <taxon>Gnathifera</taxon>
        <taxon>Rotifera</taxon>
        <taxon>Eurotatoria</taxon>
        <taxon>Bdelloidea</taxon>
        <taxon>Adinetida</taxon>
        <taxon>Adinetidae</taxon>
        <taxon>Adineta</taxon>
    </lineage>
</organism>
<feature type="region of interest" description="Disordered" evidence="1">
    <location>
        <begin position="164"/>
        <end position="183"/>
    </location>
</feature>
<comment type="caution">
    <text evidence="2">The sequence shown here is derived from an EMBL/GenBank/DDBJ whole genome shotgun (WGS) entry which is preliminary data.</text>
</comment>
<reference evidence="2" key="1">
    <citation type="submission" date="2021-02" db="EMBL/GenBank/DDBJ databases">
        <authorList>
            <person name="Nowell W R."/>
        </authorList>
    </citation>
    <scope>NUCLEOTIDE SEQUENCE</scope>
</reference>
<proteinExistence type="predicted"/>
<name>A0A813V429_ADIRI</name>
<gene>
    <name evidence="2" type="ORF">EDS130_LOCUS6406</name>
</gene>
<evidence type="ECO:0000313" key="3">
    <source>
        <dbReference type="Proteomes" id="UP000663852"/>
    </source>
</evidence>
<evidence type="ECO:0000256" key="1">
    <source>
        <dbReference type="SAM" id="MobiDB-lite"/>
    </source>
</evidence>
<evidence type="ECO:0000313" key="2">
    <source>
        <dbReference type="EMBL" id="CAF0832384.1"/>
    </source>
</evidence>
<dbReference type="Proteomes" id="UP000663852">
    <property type="component" value="Unassembled WGS sequence"/>
</dbReference>
<protein>
    <submittedName>
        <fullName evidence="2">Uncharacterized protein</fullName>
    </submittedName>
</protein>
<feature type="compositionally biased region" description="Basic and acidic residues" evidence="1">
    <location>
        <begin position="193"/>
        <end position="202"/>
    </location>
</feature>
<feature type="region of interest" description="Disordered" evidence="1">
    <location>
        <begin position="188"/>
        <end position="207"/>
    </location>
</feature>
<sequence length="297" mass="32217">MSNEGVASAGSHPPLVSPLRRLSICRQLSDVLKYRRKSYCSNSSDHLPYIPSPSPTSTTTTNSASSTFTFVWNCALTEVDSPPGSSSNEDLHILPVQHQLRTRKNGLSDDPNVINTKEITGSMVAACLLKQKSVSCDDVAFLSSSGDEQTICVNGPSSTTSAAISYQSKQNDKEHGLSSCSGLTNRSLAKTSAGKERNDKRNSTGSAILIATSKSTSTANKRLSSQCMVPESDESIVTSNNSNYNQEFKPINPQQHVKSNKTIRSGLFTGSIFTRYVYIGNKTKKNSELSFPYYPLH</sequence>
<dbReference type="OrthoDB" id="10042863at2759"/>
<accession>A0A813V429</accession>
<dbReference type="AlphaFoldDB" id="A0A813V429"/>